<feature type="region of interest" description="Disordered" evidence="5">
    <location>
        <begin position="154"/>
        <end position="211"/>
    </location>
</feature>
<dbReference type="PANTHER" id="PTHR19304">
    <property type="entry name" value="CYCLIC-AMP RESPONSE ELEMENT BINDING PROTEIN"/>
    <property type="match status" value="1"/>
</dbReference>
<dbReference type="Pfam" id="PF00170">
    <property type="entry name" value="bZIP_1"/>
    <property type="match status" value="1"/>
</dbReference>
<dbReference type="SUPFAM" id="SSF57959">
    <property type="entry name" value="Leucine zipper domain"/>
    <property type="match status" value="1"/>
</dbReference>
<dbReference type="Proteomes" id="UP001610335">
    <property type="component" value="Unassembled WGS sequence"/>
</dbReference>
<dbReference type="InterPro" id="IPR046347">
    <property type="entry name" value="bZIP_sf"/>
</dbReference>
<feature type="compositionally biased region" description="Polar residues" evidence="5">
    <location>
        <begin position="91"/>
        <end position="108"/>
    </location>
</feature>
<keyword evidence="8" id="KW-1185">Reference proteome</keyword>
<keyword evidence="2" id="KW-0805">Transcription regulation</keyword>
<evidence type="ECO:0000256" key="1">
    <source>
        <dbReference type="ARBA" id="ARBA00004123"/>
    </source>
</evidence>
<evidence type="ECO:0000256" key="3">
    <source>
        <dbReference type="ARBA" id="ARBA00023163"/>
    </source>
</evidence>
<dbReference type="InterPro" id="IPR004827">
    <property type="entry name" value="bZIP"/>
</dbReference>
<accession>A0ABR4IQL6</accession>
<comment type="caution">
    <text evidence="7">The sequence shown here is derived from an EMBL/GenBank/DDBJ whole genome shotgun (WGS) entry which is preliminary data.</text>
</comment>
<keyword evidence="3" id="KW-0804">Transcription</keyword>
<feature type="domain" description="BZIP" evidence="6">
    <location>
        <begin position="199"/>
        <end position="262"/>
    </location>
</feature>
<evidence type="ECO:0000256" key="2">
    <source>
        <dbReference type="ARBA" id="ARBA00023015"/>
    </source>
</evidence>
<dbReference type="SMART" id="SM00338">
    <property type="entry name" value="BRLZ"/>
    <property type="match status" value="1"/>
</dbReference>
<dbReference type="PROSITE" id="PS50217">
    <property type="entry name" value="BZIP"/>
    <property type="match status" value="1"/>
</dbReference>
<evidence type="ECO:0000256" key="5">
    <source>
        <dbReference type="SAM" id="MobiDB-lite"/>
    </source>
</evidence>
<dbReference type="InterPro" id="IPR051027">
    <property type="entry name" value="bZIP_transcription_factors"/>
</dbReference>
<proteinExistence type="predicted"/>
<gene>
    <name evidence="7" type="ORF">BDW59DRAFT_141689</name>
</gene>
<dbReference type="EMBL" id="JBFXLS010000014">
    <property type="protein sequence ID" value="KAL2830056.1"/>
    <property type="molecule type" value="Genomic_DNA"/>
</dbReference>
<feature type="compositionally biased region" description="Low complexity" evidence="5">
    <location>
        <begin position="167"/>
        <end position="184"/>
    </location>
</feature>
<keyword evidence="4" id="KW-0539">Nucleus</keyword>
<dbReference type="PROSITE" id="PS00036">
    <property type="entry name" value="BZIP_BASIC"/>
    <property type="match status" value="1"/>
</dbReference>
<comment type="subcellular location">
    <subcellularLocation>
        <location evidence="1">Nucleus</location>
    </subcellularLocation>
</comment>
<evidence type="ECO:0000313" key="7">
    <source>
        <dbReference type="EMBL" id="KAL2830056.1"/>
    </source>
</evidence>
<organism evidence="7 8">
    <name type="scientific">Aspergillus cavernicola</name>
    <dbReference type="NCBI Taxonomy" id="176166"/>
    <lineage>
        <taxon>Eukaryota</taxon>
        <taxon>Fungi</taxon>
        <taxon>Dikarya</taxon>
        <taxon>Ascomycota</taxon>
        <taxon>Pezizomycotina</taxon>
        <taxon>Eurotiomycetes</taxon>
        <taxon>Eurotiomycetidae</taxon>
        <taxon>Eurotiales</taxon>
        <taxon>Aspergillaceae</taxon>
        <taxon>Aspergillus</taxon>
        <taxon>Aspergillus subgen. Nidulantes</taxon>
    </lineage>
</organism>
<dbReference type="Gene3D" id="1.20.5.170">
    <property type="match status" value="1"/>
</dbReference>
<name>A0ABR4IQL6_9EURO</name>
<evidence type="ECO:0000256" key="4">
    <source>
        <dbReference type="ARBA" id="ARBA00023242"/>
    </source>
</evidence>
<sequence length="324" mass="35341">MPPCSNGFLPQNDDFFISPPGLNMSTTLSASEMQGAVPTDYPSNVPNIAGMQQPGPLNFAAEQNNNMWGPYALSTVDPACISSGPFLGNTLSPQNLANPQISQASSNPGHRRNSNGLDQGLKSYRVKHGQVTPPSDTSPLSNSVQPAVLQSSIEALPKRTTKRHQSAADSAGRGGSVSRASSQQIDRCSTSVEPSFPSDGKQEKTRARNRLAASKCRLKKKEQNMLLEARFKQEEKKREHLVTEMDSLRSELVEIKSELLEHSSCGHKGIQRYIQDMAKKITTGADESLNVRAPAAQGYENHLNNPRQDERFFGFGFDTISSAR</sequence>
<feature type="region of interest" description="Disordered" evidence="5">
    <location>
        <begin position="91"/>
        <end position="119"/>
    </location>
</feature>
<evidence type="ECO:0000259" key="6">
    <source>
        <dbReference type="PROSITE" id="PS50217"/>
    </source>
</evidence>
<dbReference type="CDD" id="cd14687">
    <property type="entry name" value="bZIP_ATF2"/>
    <property type="match status" value="1"/>
</dbReference>
<evidence type="ECO:0000313" key="8">
    <source>
        <dbReference type="Proteomes" id="UP001610335"/>
    </source>
</evidence>
<reference evidence="7 8" key="1">
    <citation type="submission" date="2024-07" db="EMBL/GenBank/DDBJ databases">
        <title>Section-level genome sequencing and comparative genomics of Aspergillus sections Usti and Cavernicolus.</title>
        <authorList>
            <consortium name="Lawrence Berkeley National Laboratory"/>
            <person name="Nybo J.L."/>
            <person name="Vesth T.C."/>
            <person name="Theobald S."/>
            <person name="Frisvad J.C."/>
            <person name="Larsen T.O."/>
            <person name="Kjaerboelling I."/>
            <person name="Rothschild-Mancinelli K."/>
            <person name="Lyhne E.K."/>
            <person name="Kogle M.E."/>
            <person name="Barry K."/>
            <person name="Clum A."/>
            <person name="Na H."/>
            <person name="Ledsgaard L."/>
            <person name="Lin J."/>
            <person name="Lipzen A."/>
            <person name="Kuo A."/>
            <person name="Riley R."/>
            <person name="Mondo S."/>
            <person name="LaButti K."/>
            <person name="Haridas S."/>
            <person name="Pangalinan J."/>
            <person name="Salamov A.A."/>
            <person name="Simmons B.A."/>
            <person name="Magnuson J.K."/>
            <person name="Chen J."/>
            <person name="Drula E."/>
            <person name="Henrissat B."/>
            <person name="Wiebenga A."/>
            <person name="Lubbers R.J."/>
            <person name="Gomes A.C."/>
            <person name="Makela M.R."/>
            <person name="Stajich J."/>
            <person name="Grigoriev I.V."/>
            <person name="Mortensen U.H."/>
            <person name="De vries R.P."/>
            <person name="Baker S.E."/>
            <person name="Andersen M.R."/>
        </authorList>
    </citation>
    <scope>NUCLEOTIDE SEQUENCE [LARGE SCALE GENOMIC DNA]</scope>
    <source>
        <strain evidence="7 8">CBS 600.67</strain>
    </source>
</reference>
<protein>
    <recommendedName>
        <fullName evidence="6">BZIP domain-containing protein</fullName>
    </recommendedName>
</protein>